<evidence type="ECO:0000313" key="2">
    <source>
        <dbReference type="Proteomes" id="UP001596207"/>
    </source>
</evidence>
<evidence type="ECO:0000313" key="1">
    <source>
        <dbReference type="EMBL" id="MFC5946581.1"/>
    </source>
</evidence>
<dbReference type="EMBL" id="JBHSQQ010000910">
    <property type="protein sequence ID" value="MFC5946581.1"/>
    <property type="molecule type" value="Genomic_DNA"/>
</dbReference>
<dbReference type="Proteomes" id="UP001596207">
    <property type="component" value="Unassembled WGS sequence"/>
</dbReference>
<organism evidence="1 2">
    <name type="scientific">Micromonospora harpali</name>
    <dbReference type="NCBI Taxonomy" id="1490225"/>
    <lineage>
        <taxon>Bacteria</taxon>
        <taxon>Bacillati</taxon>
        <taxon>Actinomycetota</taxon>
        <taxon>Actinomycetes</taxon>
        <taxon>Micromonosporales</taxon>
        <taxon>Micromonosporaceae</taxon>
        <taxon>Micromonospora</taxon>
    </lineage>
</organism>
<gene>
    <name evidence="1" type="ORF">ACFPZ4_35045</name>
</gene>
<comment type="caution">
    <text evidence="1">The sequence shown here is derived from an EMBL/GenBank/DDBJ whole genome shotgun (WGS) entry which is preliminary data.</text>
</comment>
<keyword evidence="2" id="KW-1185">Reference proteome</keyword>
<proteinExistence type="predicted"/>
<protein>
    <submittedName>
        <fullName evidence="1">Uncharacterized protein</fullName>
    </submittedName>
</protein>
<reference evidence="2" key="1">
    <citation type="journal article" date="2019" name="Int. J. Syst. Evol. Microbiol.">
        <title>The Global Catalogue of Microorganisms (GCM) 10K type strain sequencing project: providing services to taxonomists for standard genome sequencing and annotation.</title>
        <authorList>
            <consortium name="The Broad Institute Genomics Platform"/>
            <consortium name="The Broad Institute Genome Sequencing Center for Infectious Disease"/>
            <person name="Wu L."/>
            <person name="Ma J."/>
        </authorList>
    </citation>
    <scope>NUCLEOTIDE SEQUENCE [LARGE SCALE GENOMIC DNA]</scope>
    <source>
        <strain evidence="2">CGMCC 4.7173</strain>
    </source>
</reference>
<sequence length="82" mass="8220">MADITFNIAKGRVNGYAAQVGTGNAALILVPLEATGLEDYDTLAALLAGASNEQTTMGRKTITAATQPTANASPVSVAGPNT</sequence>
<feature type="non-terminal residue" evidence="1">
    <location>
        <position position="82"/>
    </location>
</feature>
<dbReference type="RefSeq" id="WP_377539729.1">
    <property type="nucleotide sequence ID" value="NZ_JBHSQQ010000910.1"/>
</dbReference>
<accession>A0ABW1HYP5</accession>
<name>A0ABW1HYP5_9ACTN</name>